<organism evidence="4 5">
    <name type="scientific">Cannabis sativa</name>
    <name type="common">Hemp</name>
    <name type="synonym">Marijuana</name>
    <dbReference type="NCBI Taxonomy" id="3483"/>
    <lineage>
        <taxon>Eukaryota</taxon>
        <taxon>Viridiplantae</taxon>
        <taxon>Streptophyta</taxon>
        <taxon>Embryophyta</taxon>
        <taxon>Tracheophyta</taxon>
        <taxon>Spermatophyta</taxon>
        <taxon>Magnoliopsida</taxon>
        <taxon>eudicotyledons</taxon>
        <taxon>Gunneridae</taxon>
        <taxon>Pentapetalae</taxon>
        <taxon>rosids</taxon>
        <taxon>fabids</taxon>
        <taxon>Rosales</taxon>
        <taxon>Cannabaceae</taxon>
        <taxon>Cannabis</taxon>
    </lineage>
</organism>
<evidence type="ECO:0000256" key="1">
    <source>
        <dbReference type="ARBA" id="ARBA00022690"/>
    </source>
</evidence>
<accession>A0A803PYI7</accession>
<dbReference type="CDD" id="cd00042">
    <property type="entry name" value="CY"/>
    <property type="match status" value="1"/>
</dbReference>
<feature type="domain" description="Cystatin" evidence="3">
    <location>
        <begin position="3"/>
        <end position="101"/>
    </location>
</feature>
<proteinExistence type="predicted"/>
<keyword evidence="2" id="KW-0789">Thiol protease inhibitor</keyword>
<dbReference type="AlphaFoldDB" id="A0A7J6G6J7"/>
<evidence type="ECO:0000313" key="4">
    <source>
        <dbReference type="EMBL" id="KAF4378467.1"/>
    </source>
</evidence>
<gene>
    <name evidence="4" type="ORF">G4B88_027527</name>
</gene>
<name>A0A7J6G6J7_CANSA</name>
<accession>A0A7J6G6J7</accession>
<evidence type="ECO:0000256" key="2">
    <source>
        <dbReference type="ARBA" id="ARBA00022704"/>
    </source>
</evidence>
<keyword evidence="5" id="KW-1185">Reference proteome</keyword>
<dbReference type="SUPFAM" id="SSF54403">
    <property type="entry name" value="Cystatin/monellin"/>
    <property type="match status" value="1"/>
</dbReference>
<dbReference type="InterPro" id="IPR046350">
    <property type="entry name" value="Cystatin_sf"/>
</dbReference>
<protein>
    <recommendedName>
        <fullName evidence="3">Cystatin domain-containing protein</fullName>
    </recommendedName>
</protein>
<sequence>MEDIVGKLREVEGSESDPKMKELARFAIEFHNENKNYPSLNLAFVKIIGVFQEEVVSGIMYSMQFHALDVDELKVLLCSAGVLVKEDNSKEADYLLVITQV</sequence>
<comment type="caution">
    <text evidence="4">The sequence shown here is derived from an EMBL/GenBank/DDBJ whole genome shotgun (WGS) entry which is preliminary data.</text>
</comment>
<dbReference type="EMBL" id="JAATIQ010000136">
    <property type="protein sequence ID" value="KAF4378467.1"/>
    <property type="molecule type" value="Genomic_DNA"/>
</dbReference>
<evidence type="ECO:0000313" key="5">
    <source>
        <dbReference type="Proteomes" id="UP000583929"/>
    </source>
</evidence>
<dbReference type="Gene3D" id="3.10.450.10">
    <property type="match status" value="1"/>
</dbReference>
<dbReference type="SMART" id="SM00043">
    <property type="entry name" value="CY"/>
    <property type="match status" value="1"/>
</dbReference>
<keyword evidence="1" id="KW-0646">Protease inhibitor</keyword>
<evidence type="ECO:0000259" key="3">
    <source>
        <dbReference type="SMART" id="SM00043"/>
    </source>
</evidence>
<dbReference type="Proteomes" id="UP000583929">
    <property type="component" value="Unassembled WGS sequence"/>
</dbReference>
<dbReference type="InterPro" id="IPR000010">
    <property type="entry name" value="Cystatin_dom"/>
</dbReference>
<dbReference type="GO" id="GO:0004869">
    <property type="term" value="F:cysteine-type endopeptidase inhibitor activity"/>
    <property type="evidence" value="ECO:0007669"/>
    <property type="project" value="UniProtKB-KW"/>
</dbReference>
<reference evidence="4 5" key="1">
    <citation type="journal article" date="2020" name="bioRxiv">
        <title>Sequence and annotation of 42 cannabis genomes reveals extensive copy number variation in cannabinoid synthesis and pathogen resistance genes.</title>
        <authorList>
            <person name="Mckernan K.J."/>
            <person name="Helbert Y."/>
            <person name="Kane L.T."/>
            <person name="Ebling H."/>
            <person name="Zhang L."/>
            <person name="Liu B."/>
            <person name="Eaton Z."/>
            <person name="Mclaughlin S."/>
            <person name="Kingan S."/>
            <person name="Baybayan P."/>
            <person name="Concepcion G."/>
            <person name="Jordan M."/>
            <person name="Riva A."/>
            <person name="Barbazuk W."/>
            <person name="Harkins T."/>
        </authorList>
    </citation>
    <scope>NUCLEOTIDE SEQUENCE [LARGE SCALE GENOMIC DNA]</scope>
    <source>
        <strain evidence="5">cv. Jamaican Lion 4</strain>
        <tissue evidence="4">Leaf</tissue>
    </source>
</reference>
<dbReference type="Pfam" id="PF00031">
    <property type="entry name" value="Cystatin"/>
    <property type="match status" value="1"/>
</dbReference>